<feature type="compositionally biased region" description="Gly residues" evidence="1">
    <location>
        <begin position="32"/>
        <end position="43"/>
    </location>
</feature>
<keyword evidence="3" id="KW-1185">Reference proteome</keyword>
<feature type="region of interest" description="Disordered" evidence="1">
    <location>
        <begin position="17"/>
        <end position="43"/>
    </location>
</feature>
<name>A0AAE0SG00_9BIVA</name>
<reference evidence="2" key="2">
    <citation type="journal article" date="2021" name="Genome Biol. Evol.">
        <title>Developing a high-quality reference genome for a parasitic bivalve with doubly uniparental inheritance (Bivalvia: Unionida).</title>
        <authorList>
            <person name="Smith C.H."/>
        </authorList>
    </citation>
    <scope>NUCLEOTIDE SEQUENCE</scope>
    <source>
        <strain evidence="2">CHS0354</strain>
        <tissue evidence="2">Mantle</tissue>
    </source>
</reference>
<sequence length="77" mass="8644">MFQFTGLTGILPHQHCNRDVDQNQRVHSSQGQRGGGQHGTRGGGNHAISEGYLCHNPNTYCFNLDWCFLAQQDKWAT</sequence>
<gene>
    <name evidence="2" type="ORF">CHS0354_026070</name>
</gene>
<dbReference type="EMBL" id="JAEAOA010001555">
    <property type="protein sequence ID" value="KAK3591056.1"/>
    <property type="molecule type" value="Genomic_DNA"/>
</dbReference>
<evidence type="ECO:0000256" key="1">
    <source>
        <dbReference type="SAM" id="MobiDB-lite"/>
    </source>
</evidence>
<evidence type="ECO:0000313" key="3">
    <source>
        <dbReference type="Proteomes" id="UP001195483"/>
    </source>
</evidence>
<evidence type="ECO:0000313" key="2">
    <source>
        <dbReference type="EMBL" id="KAK3591056.1"/>
    </source>
</evidence>
<protein>
    <submittedName>
        <fullName evidence="2">Uncharacterized protein</fullName>
    </submittedName>
</protein>
<proteinExistence type="predicted"/>
<reference evidence="2" key="1">
    <citation type="journal article" date="2021" name="Genome Biol. Evol.">
        <title>A High-Quality Reference Genome for a Parasitic Bivalve with Doubly Uniparental Inheritance (Bivalvia: Unionida).</title>
        <authorList>
            <person name="Smith C.H."/>
        </authorList>
    </citation>
    <scope>NUCLEOTIDE SEQUENCE</scope>
    <source>
        <strain evidence="2">CHS0354</strain>
    </source>
</reference>
<reference evidence="2" key="3">
    <citation type="submission" date="2023-05" db="EMBL/GenBank/DDBJ databases">
        <authorList>
            <person name="Smith C.H."/>
        </authorList>
    </citation>
    <scope>NUCLEOTIDE SEQUENCE</scope>
    <source>
        <strain evidence="2">CHS0354</strain>
        <tissue evidence="2">Mantle</tissue>
    </source>
</reference>
<organism evidence="2 3">
    <name type="scientific">Potamilus streckersoni</name>
    <dbReference type="NCBI Taxonomy" id="2493646"/>
    <lineage>
        <taxon>Eukaryota</taxon>
        <taxon>Metazoa</taxon>
        <taxon>Spiralia</taxon>
        <taxon>Lophotrochozoa</taxon>
        <taxon>Mollusca</taxon>
        <taxon>Bivalvia</taxon>
        <taxon>Autobranchia</taxon>
        <taxon>Heteroconchia</taxon>
        <taxon>Palaeoheterodonta</taxon>
        <taxon>Unionida</taxon>
        <taxon>Unionoidea</taxon>
        <taxon>Unionidae</taxon>
        <taxon>Ambleminae</taxon>
        <taxon>Lampsilini</taxon>
        <taxon>Potamilus</taxon>
    </lineage>
</organism>
<dbReference type="AlphaFoldDB" id="A0AAE0SG00"/>
<accession>A0AAE0SG00</accession>
<comment type="caution">
    <text evidence="2">The sequence shown here is derived from an EMBL/GenBank/DDBJ whole genome shotgun (WGS) entry which is preliminary data.</text>
</comment>
<dbReference type="Proteomes" id="UP001195483">
    <property type="component" value="Unassembled WGS sequence"/>
</dbReference>